<keyword evidence="2" id="KW-0472">Membrane</keyword>
<organism evidence="3 4">
    <name type="scientific">Fasciolopsis buskii</name>
    <dbReference type="NCBI Taxonomy" id="27845"/>
    <lineage>
        <taxon>Eukaryota</taxon>
        <taxon>Metazoa</taxon>
        <taxon>Spiralia</taxon>
        <taxon>Lophotrochozoa</taxon>
        <taxon>Platyhelminthes</taxon>
        <taxon>Trematoda</taxon>
        <taxon>Digenea</taxon>
        <taxon>Plagiorchiida</taxon>
        <taxon>Echinostomata</taxon>
        <taxon>Echinostomatoidea</taxon>
        <taxon>Fasciolidae</taxon>
        <taxon>Fasciolopsis</taxon>
    </lineage>
</organism>
<protein>
    <submittedName>
        <fullName evidence="3">Uncharacterized protein</fullName>
    </submittedName>
</protein>
<evidence type="ECO:0000256" key="2">
    <source>
        <dbReference type="SAM" id="Phobius"/>
    </source>
</evidence>
<reference evidence="3" key="1">
    <citation type="submission" date="2019-05" db="EMBL/GenBank/DDBJ databases">
        <title>Annotation for the trematode Fasciolopsis buski.</title>
        <authorList>
            <person name="Choi Y.-J."/>
        </authorList>
    </citation>
    <scope>NUCLEOTIDE SEQUENCE</scope>
    <source>
        <strain evidence="3">HT</strain>
        <tissue evidence="3">Whole worm</tissue>
    </source>
</reference>
<feature type="transmembrane region" description="Helical" evidence="2">
    <location>
        <begin position="86"/>
        <end position="106"/>
    </location>
</feature>
<feature type="compositionally biased region" description="Acidic residues" evidence="1">
    <location>
        <begin position="238"/>
        <end position="249"/>
    </location>
</feature>
<comment type="caution">
    <text evidence="3">The sequence shown here is derived from an EMBL/GenBank/DDBJ whole genome shotgun (WGS) entry which is preliminary data.</text>
</comment>
<feature type="transmembrane region" description="Helical" evidence="2">
    <location>
        <begin position="40"/>
        <end position="66"/>
    </location>
</feature>
<feature type="region of interest" description="Disordered" evidence="1">
    <location>
        <begin position="227"/>
        <end position="249"/>
    </location>
</feature>
<keyword evidence="4" id="KW-1185">Reference proteome</keyword>
<feature type="transmembrane region" description="Helical" evidence="2">
    <location>
        <begin position="159"/>
        <end position="182"/>
    </location>
</feature>
<dbReference type="EMBL" id="LUCM01004404">
    <property type="protein sequence ID" value="KAA0194381.1"/>
    <property type="molecule type" value="Genomic_DNA"/>
</dbReference>
<dbReference type="AlphaFoldDB" id="A0A8E0VMP4"/>
<feature type="transmembrane region" description="Helical" evidence="2">
    <location>
        <begin position="118"/>
        <end position="139"/>
    </location>
</feature>
<evidence type="ECO:0000313" key="4">
    <source>
        <dbReference type="Proteomes" id="UP000728185"/>
    </source>
</evidence>
<keyword evidence="2" id="KW-0812">Transmembrane</keyword>
<dbReference type="Proteomes" id="UP000728185">
    <property type="component" value="Unassembled WGS sequence"/>
</dbReference>
<dbReference type="OrthoDB" id="6246408at2759"/>
<name>A0A8E0VMP4_9TREM</name>
<keyword evidence="2" id="KW-1133">Transmembrane helix</keyword>
<sequence>MERHSNTLGLNRIFLRDRQRQLYLPTGTWMFVRYLNGLQFLGFFCGFFGLVSCFLGMLDVIVVPAFYSNQTSQFPFQLTLANAFGLPIFGGLLTVASGALALRTVISQRFASLRKFYFSLWATLAIEIAYWFCFVTAIVRGLLSKNISADKTTVNSLLVIRVFTAVNFGLTLMPCLTGLALYSSPVLGWCCGCACCPVELSEELTSPNYMGEYDPLLTSQSTLEGSFGRQRWRRRGEEGDEDEATSCDT</sequence>
<proteinExistence type="predicted"/>
<evidence type="ECO:0000256" key="1">
    <source>
        <dbReference type="SAM" id="MobiDB-lite"/>
    </source>
</evidence>
<accession>A0A8E0VMP4</accession>
<evidence type="ECO:0000313" key="3">
    <source>
        <dbReference type="EMBL" id="KAA0194381.1"/>
    </source>
</evidence>
<gene>
    <name evidence="3" type="ORF">FBUS_07527</name>
</gene>